<protein>
    <recommendedName>
        <fullName evidence="3">Pentapeptide repeat-containing protein</fullName>
    </recommendedName>
</protein>
<reference evidence="1 2" key="1">
    <citation type="journal article" date="2018" name="Syst. Appl. Microbiol.">
        <title>Agrobacterium rosae sp. nov., isolated from galls on different agricultural crops.</title>
        <authorList>
            <person name="Kuzmanovic N."/>
            <person name="Pulawska J."/>
            <person name="Smalla K."/>
            <person name="Nesme X."/>
        </authorList>
    </citation>
    <scope>NUCLEOTIDE SEQUENCE [LARGE SCALE GENOMIC DNA]</scope>
    <source>
        <strain evidence="1 2">NCPPB 1650</strain>
    </source>
</reference>
<comment type="caution">
    <text evidence="1">The sequence shown here is derived from an EMBL/GenBank/DDBJ whole genome shotgun (WGS) entry which is preliminary data.</text>
</comment>
<sequence>MNFSGAKFNDSNMTGWRVTTSICPARNFRTSIYLVSPFPTAA</sequence>
<evidence type="ECO:0000313" key="2">
    <source>
        <dbReference type="Proteomes" id="UP000237447"/>
    </source>
</evidence>
<dbReference type="EMBL" id="NXEJ01000003">
    <property type="protein sequence ID" value="POO52932.1"/>
    <property type="molecule type" value="Genomic_DNA"/>
</dbReference>
<dbReference type="AlphaFoldDB" id="A0AAE5RZG2"/>
<organism evidence="1 2">
    <name type="scientific">Agrobacterium rosae</name>
    <dbReference type="NCBI Taxonomy" id="1972867"/>
    <lineage>
        <taxon>Bacteria</taxon>
        <taxon>Pseudomonadati</taxon>
        <taxon>Pseudomonadota</taxon>
        <taxon>Alphaproteobacteria</taxon>
        <taxon>Hyphomicrobiales</taxon>
        <taxon>Rhizobiaceae</taxon>
        <taxon>Rhizobium/Agrobacterium group</taxon>
        <taxon>Agrobacterium</taxon>
    </lineage>
</organism>
<accession>A0AAE5RZG2</accession>
<dbReference type="Proteomes" id="UP000237447">
    <property type="component" value="Unassembled WGS sequence"/>
</dbReference>
<name>A0AAE5RZG2_9HYPH</name>
<evidence type="ECO:0000313" key="1">
    <source>
        <dbReference type="EMBL" id="POO52932.1"/>
    </source>
</evidence>
<gene>
    <name evidence="1" type="ORF">CPJ18_06730</name>
</gene>
<evidence type="ECO:0008006" key="3">
    <source>
        <dbReference type="Google" id="ProtNLM"/>
    </source>
</evidence>
<proteinExistence type="predicted"/>